<dbReference type="Proteomes" id="UP001620626">
    <property type="component" value="Unassembled WGS sequence"/>
</dbReference>
<organism evidence="2 3">
    <name type="scientific">Heterodera trifolii</name>
    <dbReference type="NCBI Taxonomy" id="157864"/>
    <lineage>
        <taxon>Eukaryota</taxon>
        <taxon>Metazoa</taxon>
        <taxon>Ecdysozoa</taxon>
        <taxon>Nematoda</taxon>
        <taxon>Chromadorea</taxon>
        <taxon>Rhabditida</taxon>
        <taxon>Tylenchina</taxon>
        <taxon>Tylenchomorpha</taxon>
        <taxon>Tylenchoidea</taxon>
        <taxon>Heteroderidae</taxon>
        <taxon>Heteroderinae</taxon>
        <taxon>Heterodera</taxon>
    </lineage>
</organism>
<name>A0ABD2MDP7_9BILA</name>
<keyword evidence="1" id="KW-0732">Signal</keyword>
<evidence type="ECO:0000313" key="2">
    <source>
        <dbReference type="EMBL" id="KAL3125662.1"/>
    </source>
</evidence>
<comment type="caution">
    <text evidence="2">The sequence shown here is derived from an EMBL/GenBank/DDBJ whole genome shotgun (WGS) entry which is preliminary data.</text>
</comment>
<feature type="chain" id="PRO_5044796926" evidence="1">
    <location>
        <begin position="25"/>
        <end position="76"/>
    </location>
</feature>
<feature type="signal peptide" evidence="1">
    <location>
        <begin position="1"/>
        <end position="24"/>
    </location>
</feature>
<sequence>MNIGSNFVLFFFTVLTLFALLSRGVPLDEGVDEEGLDLKPAPASKVTDRAERIARRCVRCKRHGWGRWSSSNWGWG</sequence>
<dbReference type="EMBL" id="JBICBT010000025">
    <property type="protein sequence ID" value="KAL3125662.1"/>
    <property type="molecule type" value="Genomic_DNA"/>
</dbReference>
<evidence type="ECO:0000313" key="3">
    <source>
        <dbReference type="Proteomes" id="UP001620626"/>
    </source>
</evidence>
<reference evidence="2 3" key="1">
    <citation type="submission" date="2024-10" db="EMBL/GenBank/DDBJ databases">
        <authorList>
            <person name="Kim D."/>
        </authorList>
    </citation>
    <scope>NUCLEOTIDE SEQUENCE [LARGE SCALE GENOMIC DNA]</scope>
    <source>
        <strain evidence="2">BH-2024</strain>
    </source>
</reference>
<keyword evidence="3" id="KW-1185">Reference proteome</keyword>
<protein>
    <submittedName>
        <fullName evidence="2">Uncharacterized protein</fullName>
    </submittedName>
</protein>
<proteinExistence type="predicted"/>
<gene>
    <name evidence="2" type="ORF">niasHT_002262</name>
</gene>
<evidence type="ECO:0000256" key="1">
    <source>
        <dbReference type="SAM" id="SignalP"/>
    </source>
</evidence>
<accession>A0ABD2MDP7</accession>
<dbReference type="AlphaFoldDB" id="A0ABD2MDP7"/>